<keyword evidence="1" id="KW-0812">Transmembrane</keyword>
<organism evidence="2 3">
    <name type="scientific">Dawidia soli</name>
    <dbReference type="NCBI Taxonomy" id="2782352"/>
    <lineage>
        <taxon>Bacteria</taxon>
        <taxon>Pseudomonadati</taxon>
        <taxon>Bacteroidota</taxon>
        <taxon>Cytophagia</taxon>
        <taxon>Cytophagales</taxon>
        <taxon>Chryseotaleaceae</taxon>
        <taxon>Dawidia</taxon>
    </lineage>
</organism>
<comment type="caution">
    <text evidence="2">The sequence shown here is derived from an EMBL/GenBank/DDBJ whole genome shotgun (WGS) entry which is preliminary data.</text>
</comment>
<gene>
    <name evidence="2" type="ORF">KK078_12360</name>
</gene>
<keyword evidence="1" id="KW-0472">Membrane</keyword>
<reference evidence="2 3" key="1">
    <citation type="submission" date="2021-05" db="EMBL/GenBank/DDBJ databases">
        <title>A Polyphasic approach of four new species of the genus Ohtaekwangia: Ohtaekwangia histidinii sp. nov., Ohtaekwangia cretensis sp. nov., Ohtaekwangia indiensis sp. nov., Ohtaekwangia reichenbachii sp. nov. from diverse environment.</title>
        <authorList>
            <person name="Octaviana S."/>
        </authorList>
    </citation>
    <scope>NUCLEOTIDE SEQUENCE [LARGE SCALE GENOMIC DNA]</scope>
    <source>
        <strain evidence="2 3">PWU37</strain>
    </source>
</reference>
<evidence type="ECO:0000256" key="1">
    <source>
        <dbReference type="SAM" id="Phobius"/>
    </source>
</evidence>
<feature type="transmembrane region" description="Helical" evidence="1">
    <location>
        <begin position="12"/>
        <end position="33"/>
    </location>
</feature>
<proteinExistence type="predicted"/>
<accession>A0AAP2DAG9</accession>
<dbReference type="EMBL" id="JAHESC010000016">
    <property type="protein sequence ID" value="MBT1687355.1"/>
    <property type="molecule type" value="Genomic_DNA"/>
</dbReference>
<dbReference type="AlphaFoldDB" id="A0AAP2DAG9"/>
<protein>
    <submittedName>
        <fullName evidence="2">Uncharacterized protein</fullName>
    </submittedName>
</protein>
<feature type="transmembrane region" description="Helical" evidence="1">
    <location>
        <begin position="53"/>
        <end position="73"/>
    </location>
</feature>
<name>A0AAP2DAG9_9BACT</name>
<dbReference type="Proteomes" id="UP001319180">
    <property type="component" value="Unassembled WGS sequence"/>
</dbReference>
<evidence type="ECO:0000313" key="3">
    <source>
        <dbReference type="Proteomes" id="UP001319180"/>
    </source>
</evidence>
<feature type="transmembrane region" description="Helical" evidence="1">
    <location>
        <begin position="85"/>
        <end position="107"/>
    </location>
</feature>
<dbReference type="RefSeq" id="WP_254090586.1">
    <property type="nucleotide sequence ID" value="NZ_JAHESC010000016.1"/>
</dbReference>
<keyword evidence="3" id="KW-1185">Reference proteome</keyword>
<sequence length="149" mass="16962">MSASKSGHLNFHIFCALSFFSFGTAMMDYFLVYPSRALVGNEEFVAYHALLEAAILPVSVVPFFIITIQNVFLFWSRPENIEKGLVVVSLVFLLLDWASSIFFQIPMNLQLNEGKNMALIQEVIDSNWGRVFFESTQAFFVLIMMVKAE</sequence>
<keyword evidence="1" id="KW-1133">Transmembrane helix</keyword>
<evidence type="ECO:0000313" key="2">
    <source>
        <dbReference type="EMBL" id="MBT1687355.1"/>
    </source>
</evidence>